<dbReference type="GO" id="GO:0005886">
    <property type="term" value="C:plasma membrane"/>
    <property type="evidence" value="ECO:0007669"/>
    <property type="project" value="UniProtKB-SubCell"/>
</dbReference>
<keyword evidence="3 11" id="KW-0812">Transmembrane</keyword>
<keyword evidence="2" id="KW-1003">Cell membrane</keyword>
<dbReference type="SMART" id="SM01381">
    <property type="entry name" value="7TM_GPCR_Srsx"/>
    <property type="match status" value="1"/>
</dbReference>
<evidence type="ECO:0000259" key="12">
    <source>
        <dbReference type="PROSITE" id="PS50262"/>
    </source>
</evidence>
<feature type="transmembrane region" description="Helical" evidence="11">
    <location>
        <begin position="114"/>
        <end position="136"/>
    </location>
</feature>
<dbReference type="PROSITE" id="PS00237">
    <property type="entry name" value="G_PROTEIN_RECEP_F1_1"/>
    <property type="match status" value="1"/>
</dbReference>
<evidence type="ECO:0000313" key="13">
    <source>
        <dbReference type="EMBL" id="QVN25218.1"/>
    </source>
</evidence>
<evidence type="ECO:0000256" key="5">
    <source>
        <dbReference type="ARBA" id="ARBA00023040"/>
    </source>
</evidence>
<keyword evidence="5" id="KW-0297">G-protein coupled receptor</keyword>
<organism evidence="13">
    <name type="scientific">Asterias rubens</name>
    <name type="common">Common European starfish</name>
    <name type="synonym">Asterias vulgaris</name>
    <dbReference type="NCBI Taxonomy" id="7604"/>
    <lineage>
        <taxon>Eukaryota</taxon>
        <taxon>Metazoa</taxon>
        <taxon>Echinodermata</taxon>
        <taxon>Eleutherozoa</taxon>
        <taxon>Asterozoa</taxon>
        <taxon>Asteroidea</taxon>
        <taxon>Forcipulatacea</taxon>
        <taxon>Forcipulatida</taxon>
        <taxon>Asteriidae</taxon>
        <taxon>Asterias</taxon>
    </lineage>
</organism>
<dbReference type="Pfam" id="PF00001">
    <property type="entry name" value="7tm_1"/>
    <property type="match status" value="1"/>
</dbReference>
<dbReference type="SUPFAM" id="SSF81321">
    <property type="entry name" value="Family A G protein-coupled receptor-like"/>
    <property type="match status" value="1"/>
</dbReference>
<evidence type="ECO:0000256" key="8">
    <source>
        <dbReference type="ARBA" id="ARBA00023170"/>
    </source>
</evidence>
<keyword evidence="8 13" id="KW-0675">Receptor</keyword>
<feature type="transmembrane region" description="Helical" evidence="11">
    <location>
        <begin position="148"/>
        <end position="169"/>
    </location>
</feature>
<feature type="transmembrane region" description="Helical" evidence="11">
    <location>
        <begin position="36"/>
        <end position="57"/>
    </location>
</feature>
<evidence type="ECO:0000256" key="11">
    <source>
        <dbReference type="SAM" id="Phobius"/>
    </source>
</evidence>
<evidence type="ECO:0000256" key="10">
    <source>
        <dbReference type="ARBA" id="ARBA00023224"/>
    </source>
</evidence>
<evidence type="ECO:0000256" key="7">
    <source>
        <dbReference type="ARBA" id="ARBA00023157"/>
    </source>
</evidence>
<dbReference type="GO" id="GO:0004930">
    <property type="term" value="F:G protein-coupled receptor activity"/>
    <property type="evidence" value="ECO:0007669"/>
    <property type="project" value="UniProtKB-KW"/>
</dbReference>
<reference evidence="13" key="1">
    <citation type="submission" date="2020-04" db="EMBL/GenBank/DDBJ databases">
        <title>Identification of kisspeptin-type receptor sequences in the starfish Asterias rubens.</title>
        <authorList>
            <person name="Semmens D.C."/>
            <person name="Elphick M.R."/>
        </authorList>
    </citation>
    <scope>NUCLEOTIDE SEQUENCE</scope>
</reference>
<keyword evidence="6 11" id="KW-0472">Membrane</keyword>
<evidence type="ECO:0000256" key="1">
    <source>
        <dbReference type="ARBA" id="ARBA00004651"/>
    </source>
</evidence>
<evidence type="ECO:0000256" key="3">
    <source>
        <dbReference type="ARBA" id="ARBA00022692"/>
    </source>
</evidence>
<accession>A0A8E6M659</accession>
<dbReference type="EMBL" id="MT358419">
    <property type="protein sequence ID" value="QVN25218.1"/>
    <property type="molecule type" value="mRNA"/>
</dbReference>
<evidence type="ECO:0000256" key="6">
    <source>
        <dbReference type="ARBA" id="ARBA00023136"/>
    </source>
</evidence>
<dbReference type="PANTHER" id="PTHR45695:SF23">
    <property type="entry name" value="GALANIN-LIKE G-PROTEIN COUPLED RECEPTOR NPR-9"/>
    <property type="match status" value="1"/>
</dbReference>
<protein>
    <submittedName>
        <fullName evidence="13">Kisspeptin-type receptor 1</fullName>
    </submittedName>
</protein>
<dbReference type="InterPro" id="IPR017452">
    <property type="entry name" value="GPCR_Rhodpsn_7TM"/>
</dbReference>
<keyword evidence="9" id="KW-0325">Glycoprotein</keyword>
<dbReference type="AlphaFoldDB" id="A0A8E6M659"/>
<feature type="transmembrane region" description="Helical" evidence="11">
    <location>
        <begin position="288"/>
        <end position="312"/>
    </location>
</feature>
<feature type="transmembrane region" description="Helical" evidence="11">
    <location>
        <begin position="248"/>
        <end position="268"/>
    </location>
</feature>
<keyword evidence="7" id="KW-1015">Disulfide bond</keyword>
<evidence type="ECO:0000256" key="9">
    <source>
        <dbReference type="ARBA" id="ARBA00023180"/>
    </source>
</evidence>
<sequence>MTSYEVDITGVLNDTSSKSWLDQAMEPGPETVFVPVVWSLIIAVGVTTNAVVVYVVMLHMKMTTVTNYYIVNLALTDISYLLFCTPFTTLTFTLYGYLTEGMCRVISYVQQASVHATCMTLTIMSADRYFAIVYPIKSMKYRTRRLSFLINLSVWILSYIMAIPAPIFVEAESHFYYTGEKYFCFEAFSTPTKQAVYYTYVLVFTYILPLIVICACYSLLLRTTWTRHHPSAQNSHRTRQNLLQKRRMTRMVLVVVCLFFVCWLPTHVFNCWERYSTHDFPYYSDAVYYARILAVTLAYSNSCLNPFVYAFMGNNFRTSFKKAFPFCFRRRIVMRNTFQLVNRLRRARVTEDGGTRVTVLAV</sequence>
<comment type="subcellular location">
    <subcellularLocation>
        <location evidence="1">Cell membrane</location>
        <topology evidence="1">Multi-pass membrane protein</topology>
    </subcellularLocation>
</comment>
<feature type="transmembrane region" description="Helical" evidence="11">
    <location>
        <begin position="197"/>
        <end position="220"/>
    </location>
</feature>
<dbReference type="PROSITE" id="PS50262">
    <property type="entry name" value="G_PROTEIN_RECEP_F1_2"/>
    <property type="match status" value="1"/>
</dbReference>
<proteinExistence type="evidence at transcript level"/>
<evidence type="ECO:0000256" key="2">
    <source>
        <dbReference type="ARBA" id="ARBA00022475"/>
    </source>
</evidence>
<name>A0A8E6M659_ASTRU</name>
<dbReference type="PANTHER" id="PTHR45695">
    <property type="entry name" value="LEUCOKININ RECEPTOR-RELATED"/>
    <property type="match status" value="1"/>
</dbReference>
<dbReference type="OrthoDB" id="2132067at2759"/>
<keyword evidence="4 11" id="KW-1133">Transmembrane helix</keyword>
<evidence type="ECO:0000256" key="4">
    <source>
        <dbReference type="ARBA" id="ARBA00022989"/>
    </source>
</evidence>
<feature type="domain" description="G-protein coupled receptors family 1 profile" evidence="12">
    <location>
        <begin position="48"/>
        <end position="309"/>
    </location>
</feature>
<feature type="transmembrane region" description="Helical" evidence="11">
    <location>
        <begin position="69"/>
        <end position="94"/>
    </location>
</feature>
<keyword evidence="10" id="KW-0807">Transducer</keyword>
<dbReference type="InterPro" id="IPR000276">
    <property type="entry name" value="GPCR_Rhodpsn"/>
</dbReference>